<comment type="subunit">
    <text evidence="9">Monomer.</text>
</comment>
<dbReference type="GO" id="GO:0005829">
    <property type="term" value="C:cytosol"/>
    <property type="evidence" value="ECO:0007669"/>
    <property type="project" value="TreeGrafter"/>
</dbReference>
<dbReference type="Gene3D" id="3.40.720.10">
    <property type="entry name" value="Alkaline Phosphatase, subunit A"/>
    <property type="match status" value="1"/>
</dbReference>
<keyword evidence="5 9" id="KW-0479">Metal-binding</keyword>
<feature type="binding site" evidence="9 12">
    <location>
        <begin position="262"/>
        <end position="265"/>
    </location>
    <ligand>
        <name>substrate</name>
    </ligand>
</feature>
<dbReference type="GO" id="GO:0006096">
    <property type="term" value="P:glycolytic process"/>
    <property type="evidence" value="ECO:0007669"/>
    <property type="project" value="UniProtKB-UniRule"/>
</dbReference>
<feature type="binding site" evidence="9 13">
    <location>
        <position position="446"/>
    </location>
    <ligand>
        <name>Mn(2+)</name>
        <dbReference type="ChEBI" id="CHEBI:29035"/>
        <label>2</label>
    </ligand>
</feature>
<comment type="catalytic activity">
    <reaction evidence="1 9">
        <text>(2R)-2-phosphoglycerate = (2R)-3-phosphoglycerate</text>
        <dbReference type="Rhea" id="RHEA:15901"/>
        <dbReference type="ChEBI" id="CHEBI:58272"/>
        <dbReference type="ChEBI" id="CHEBI:58289"/>
        <dbReference type="EC" id="5.4.2.12"/>
    </reaction>
</comment>
<feature type="binding site" evidence="9 12">
    <location>
        <begin position="159"/>
        <end position="160"/>
    </location>
    <ligand>
        <name>substrate</name>
    </ligand>
</feature>
<dbReference type="GO" id="GO:0004619">
    <property type="term" value="F:phosphoglycerate mutase activity"/>
    <property type="evidence" value="ECO:0007669"/>
    <property type="project" value="UniProtKB-UniRule"/>
</dbReference>
<comment type="similarity">
    <text evidence="4 9">Belongs to the BPG-independent phosphoglycerate mutase family.</text>
</comment>
<sequence length="524" mass="55664">MTAATDRRPPKPVVLCILDGWGHREEREDNAIALAKTPHWDRLMASCPKALVETAGNAVGLPEGQMGNSEVGHMNIGAGRVVMQDLPRIDSAIKDGSFFSNPELATFIDTLKKTGGTAHLMGLLSPGGVHSHQDHMVALAKACSEAGVPVRVHAFMDGRDTPPQSGKDFLAKFLKDIEGLNNVAVATVAGRYFAMDRDNRWDRVQKAYDAIVDGTGASHPDALDLVGSSYADGKTDEFIVPAIVGDYAGAKDGDGVLFANFRADRAREITQALLDKDFDGWARSRVVDFAAAAGMTEYSKAHTKWLTALFPPETLTGILGQVIADAGLKQLRIAETEKYAHVTFFLNGGEETVYPGEERILVPSPKVATYDLQPEMSAPEVTDKLVEAIEGGTFDLIVVNFANGDMVGHTGMLDAAIKAAETVDISLGRLEEALKKAGGTMIVTADHGNAEMMRDPETGAPHTAHTVGKVDAVLVNAPEGVDSLSDGRLADLAPTVLALMGRPQPAEMTGHSLIGRPGKAAAAE</sequence>
<dbReference type="UniPathway" id="UPA00109">
    <property type="reaction ID" value="UER00186"/>
</dbReference>
<dbReference type="eggNOG" id="COG0696">
    <property type="taxonomic scope" value="Bacteria"/>
</dbReference>
<evidence type="ECO:0000256" key="4">
    <source>
        <dbReference type="ARBA" id="ARBA00008819"/>
    </source>
</evidence>
<gene>
    <name evidence="9" type="primary">gpmI</name>
    <name evidence="16" type="ORF">C882_2488</name>
</gene>
<dbReference type="EC" id="5.4.2.12" evidence="9 10"/>
<dbReference type="InterPro" id="IPR017850">
    <property type="entry name" value="Alkaline_phosphatase_core_sf"/>
</dbReference>
<comment type="cofactor">
    <cofactor evidence="9">
        <name>Mn(2+)</name>
        <dbReference type="ChEBI" id="CHEBI:29035"/>
    </cofactor>
    <text evidence="9">Binds 2 manganese ions per subunit.</text>
</comment>
<dbReference type="SUPFAM" id="SSF64158">
    <property type="entry name" value="2,3-Bisphosphoglycerate-independent phosphoglycerate mutase, substrate-binding domain"/>
    <property type="match status" value="1"/>
</dbReference>
<comment type="function">
    <text evidence="2 9">Catalyzes the interconversion of 2-phosphoglycerate and 3-phosphoglycerate.</text>
</comment>
<accession>K9H5N1</accession>
<feature type="active site" description="Phosphoserine intermediate" evidence="9 11">
    <location>
        <position position="69"/>
    </location>
</feature>
<dbReference type="InterPro" id="IPR005995">
    <property type="entry name" value="Pgm_bpd_ind"/>
</dbReference>
<dbReference type="GO" id="GO:0006007">
    <property type="term" value="P:glucose catabolic process"/>
    <property type="evidence" value="ECO:0007669"/>
    <property type="project" value="InterPro"/>
</dbReference>
<dbReference type="SUPFAM" id="SSF53649">
    <property type="entry name" value="Alkaline phosphatase-like"/>
    <property type="match status" value="1"/>
</dbReference>
<dbReference type="NCBIfam" id="TIGR01307">
    <property type="entry name" value="pgm_bpd_ind"/>
    <property type="match status" value="1"/>
</dbReference>
<dbReference type="GO" id="GO:0030145">
    <property type="term" value="F:manganese ion binding"/>
    <property type="evidence" value="ECO:0007669"/>
    <property type="project" value="UniProtKB-UniRule"/>
</dbReference>
<evidence type="ECO:0000259" key="15">
    <source>
        <dbReference type="Pfam" id="PF06415"/>
    </source>
</evidence>
<feature type="binding site" evidence="9 13">
    <location>
        <position position="405"/>
    </location>
    <ligand>
        <name>Mn(2+)</name>
        <dbReference type="ChEBI" id="CHEBI:29035"/>
        <label>1</label>
    </ligand>
</feature>
<keyword evidence="8 9" id="KW-0413">Isomerase</keyword>
<feature type="binding site" evidence="9 13">
    <location>
        <position position="19"/>
    </location>
    <ligand>
        <name>Mn(2+)</name>
        <dbReference type="ChEBI" id="CHEBI:29035"/>
        <label>2</label>
    </ligand>
</feature>
<dbReference type="Proteomes" id="UP000009881">
    <property type="component" value="Unassembled WGS sequence"/>
</dbReference>
<dbReference type="PATRIC" id="fig|1238182.3.peg.448"/>
<dbReference type="Pfam" id="PF06415">
    <property type="entry name" value="iPGM_N"/>
    <property type="match status" value="1"/>
</dbReference>
<protein>
    <recommendedName>
        <fullName evidence="9 10">2,3-bisphosphoglycerate-independent phosphoglycerate mutase</fullName>
        <shortName evidence="9">BPG-independent PGAM</shortName>
        <shortName evidence="9">Phosphoglyceromutase</shortName>
        <shortName evidence="9">iPGM</shortName>
        <ecNumber evidence="9 10">5.4.2.12</ecNumber>
    </recommendedName>
</protein>
<dbReference type="InterPro" id="IPR011258">
    <property type="entry name" value="BPG-indep_PGM_N"/>
</dbReference>
<dbReference type="Pfam" id="PF01676">
    <property type="entry name" value="Metalloenzyme"/>
    <property type="match status" value="1"/>
</dbReference>
<dbReference type="AlphaFoldDB" id="K9H5N1"/>
<dbReference type="OrthoDB" id="9800863at2"/>
<dbReference type="Gene3D" id="3.40.1450.10">
    <property type="entry name" value="BPG-independent phosphoglycerate mutase, domain B"/>
    <property type="match status" value="1"/>
</dbReference>
<proteinExistence type="inferred from homology"/>
<name>K9H5N1_9PROT</name>
<dbReference type="InterPro" id="IPR036646">
    <property type="entry name" value="PGAM_B_sf"/>
</dbReference>
<feature type="binding site" evidence="9 12">
    <location>
        <position position="338"/>
    </location>
    <ligand>
        <name>substrate</name>
    </ligand>
</feature>
<evidence type="ECO:0000256" key="13">
    <source>
        <dbReference type="PIRSR" id="PIRSR001492-3"/>
    </source>
</evidence>
<dbReference type="PANTHER" id="PTHR31637">
    <property type="entry name" value="2,3-BISPHOSPHOGLYCERATE-INDEPENDENT PHOSPHOGLYCERATE MUTASE"/>
    <property type="match status" value="1"/>
</dbReference>
<evidence type="ECO:0000256" key="12">
    <source>
        <dbReference type="PIRSR" id="PIRSR001492-2"/>
    </source>
</evidence>
<keyword evidence="7 9" id="KW-0464">Manganese</keyword>
<feature type="binding site" evidence="9 13">
    <location>
        <position position="465"/>
    </location>
    <ligand>
        <name>Mn(2+)</name>
        <dbReference type="ChEBI" id="CHEBI:29035"/>
        <label>1</label>
    </ligand>
</feature>
<dbReference type="PIRSF" id="PIRSF001492">
    <property type="entry name" value="IPGAM"/>
    <property type="match status" value="1"/>
</dbReference>
<comment type="pathway">
    <text evidence="3 9">Carbohydrate degradation; glycolysis; pyruvate from D-glyceraldehyde 3-phosphate: step 3/5.</text>
</comment>
<dbReference type="PANTHER" id="PTHR31637:SF0">
    <property type="entry name" value="2,3-BISPHOSPHOGLYCERATE-INDEPENDENT PHOSPHOGLYCERATE MUTASE"/>
    <property type="match status" value="1"/>
</dbReference>
<dbReference type="EMBL" id="ANHY01000003">
    <property type="protein sequence ID" value="EKV32409.1"/>
    <property type="molecule type" value="Genomic_DNA"/>
</dbReference>
<evidence type="ECO:0000256" key="5">
    <source>
        <dbReference type="ARBA" id="ARBA00022723"/>
    </source>
</evidence>
<evidence type="ECO:0000313" key="17">
    <source>
        <dbReference type="Proteomes" id="UP000009881"/>
    </source>
</evidence>
<evidence type="ECO:0000313" key="16">
    <source>
        <dbReference type="EMBL" id="EKV32409.1"/>
    </source>
</evidence>
<comment type="caution">
    <text evidence="16">The sequence shown here is derived from an EMBL/GenBank/DDBJ whole genome shotgun (WGS) entry which is preliminary data.</text>
</comment>
<evidence type="ECO:0000256" key="10">
    <source>
        <dbReference type="NCBIfam" id="TIGR01307"/>
    </source>
</evidence>
<evidence type="ECO:0000256" key="9">
    <source>
        <dbReference type="HAMAP-Rule" id="MF_01038"/>
    </source>
</evidence>
<feature type="binding site" evidence="9 13">
    <location>
        <position position="409"/>
    </location>
    <ligand>
        <name>Mn(2+)</name>
        <dbReference type="ChEBI" id="CHEBI:29035"/>
        <label>1</label>
    </ligand>
</feature>
<keyword evidence="17" id="KW-1185">Reference proteome</keyword>
<feature type="binding site" evidence="9 13">
    <location>
        <position position="447"/>
    </location>
    <ligand>
        <name>Mn(2+)</name>
        <dbReference type="ChEBI" id="CHEBI:29035"/>
        <label>2</label>
    </ligand>
</feature>
<evidence type="ECO:0000256" key="6">
    <source>
        <dbReference type="ARBA" id="ARBA00023152"/>
    </source>
</evidence>
<dbReference type="RefSeq" id="WP_009538897.1">
    <property type="nucleotide sequence ID" value="NZ_ANHY01000003.1"/>
</dbReference>
<evidence type="ECO:0000256" key="3">
    <source>
        <dbReference type="ARBA" id="ARBA00004798"/>
    </source>
</evidence>
<evidence type="ECO:0000259" key="14">
    <source>
        <dbReference type="Pfam" id="PF01676"/>
    </source>
</evidence>
<keyword evidence="6 9" id="KW-0324">Glycolysis</keyword>
<evidence type="ECO:0000256" key="7">
    <source>
        <dbReference type="ARBA" id="ARBA00023211"/>
    </source>
</evidence>
<evidence type="ECO:0000256" key="1">
    <source>
        <dbReference type="ARBA" id="ARBA00000370"/>
    </source>
</evidence>
<dbReference type="CDD" id="cd16010">
    <property type="entry name" value="iPGM"/>
    <property type="match status" value="1"/>
</dbReference>
<dbReference type="STRING" id="1238182.C882_2488"/>
<feature type="binding site" evidence="9 12">
    <location>
        <position position="191"/>
    </location>
    <ligand>
        <name>substrate</name>
    </ligand>
</feature>
<dbReference type="InterPro" id="IPR006124">
    <property type="entry name" value="Metalloenzyme"/>
</dbReference>
<organism evidence="16 17">
    <name type="scientific">Caenispirillum salinarum AK4</name>
    <dbReference type="NCBI Taxonomy" id="1238182"/>
    <lineage>
        <taxon>Bacteria</taxon>
        <taxon>Pseudomonadati</taxon>
        <taxon>Pseudomonadota</taxon>
        <taxon>Alphaproteobacteria</taxon>
        <taxon>Rhodospirillales</taxon>
        <taxon>Novispirillaceae</taxon>
        <taxon>Caenispirillum</taxon>
    </lineage>
</organism>
<evidence type="ECO:0000256" key="2">
    <source>
        <dbReference type="ARBA" id="ARBA00002315"/>
    </source>
</evidence>
<feature type="domain" description="BPG-independent PGAM N-terminal" evidence="15">
    <location>
        <begin position="89"/>
        <end position="300"/>
    </location>
</feature>
<feature type="domain" description="Metalloenzyme" evidence="14">
    <location>
        <begin position="11"/>
        <end position="501"/>
    </location>
</feature>
<dbReference type="FunFam" id="3.40.1450.10:FF:000002">
    <property type="entry name" value="2,3-bisphosphoglycerate-independent phosphoglycerate mutase"/>
    <property type="match status" value="1"/>
</dbReference>
<feature type="binding site" evidence="9 12">
    <location>
        <position position="197"/>
    </location>
    <ligand>
        <name>substrate</name>
    </ligand>
</feature>
<feature type="binding site" evidence="9 13">
    <location>
        <position position="69"/>
    </location>
    <ligand>
        <name>Mn(2+)</name>
        <dbReference type="ChEBI" id="CHEBI:29035"/>
        <label>2</label>
    </ligand>
</feature>
<reference evidence="16 17" key="1">
    <citation type="journal article" date="2013" name="Genome Announc.">
        <title>Draft Genome Sequence of an Alphaproteobacterium, Caenispirillum salinarum AK4(T), Isolated from a Solar Saltern.</title>
        <authorList>
            <person name="Khatri I."/>
            <person name="Singh A."/>
            <person name="Korpole S."/>
            <person name="Pinnaka A.K."/>
            <person name="Subramanian S."/>
        </authorList>
    </citation>
    <scope>NUCLEOTIDE SEQUENCE [LARGE SCALE GENOMIC DNA]</scope>
    <source>
        <strain evidence="16 17">AK4</strain>
    </source>
</reference>
<feature type="binding site" evidence="9 12">
    <location>
        <position position="130"/>
    </location>
    <ligand>
        <name>substrate</name>
    </ligand>
</feature>
<dbReference type="HAMAP" id="MF_01038">
    <property type="entry name" value="GpmI"/>
    <property type="match status" value="1"/>
</dbReference>
<evidence type="ECO:0000256" key="11">
    <source>
        <dbReference type="PIRSR" id="PIRSR001492-1"/>
    </source>
</evidence>
<evidence type="ECO:0000256" key="8">
    <source>
        <dbReference type="ARBA" id="ARBA00023235"/>
    </source>
</evidence>